<dbReference type="PANTHER" id="PTHR47485:SF1">
    <property type="entry name" value="THYLAKOID LUMENAL 17.4 KDA PROTEIN, CHLOROPLASTIC"/>
    <property type="match status" value="1"/>
</dbReference>
<keyword evidence="1" id="KW-0677">Repeat</keyword>
<dbReference type="InterPro" id="IPR027417">
    <property type="entry name" value="P-loop_NTPase"/>
</dbReference>
<dbReference type="Pfam" id="PF00656">
    <property type="entry name" value="Peptidase_C14"/>
    <property type="match status" value="1"/>
</dbReference>
<dbReference type="KEGG" id="cwa:CwatDRAFT_3539"/>
<evidence type="ECO:0000256" key="2">
    <source>
        <dbReference type="SAM" id="MobiDB-lite"/>
    </source>
</evidence>
<feature type="domain" description="Peptidase C14 caspase" evidence="3">
    <location>
        <begin position="5"/>
        <end position="239"/>
    </location>
</feature>
<evidence type="ECO:0000259" key="4">
    <source>
        <dbReference type="Pfam" id="PF20703"/>
    </source>
</evidence>
<evidence type="ECO:0000313" key="5">
    <source>
        <dbReference type="EMBL" id="EAM50583.1"/>
    </source>
</evidence>
<dbReference type="InterPro" id="IPR001646">
    <property type="entry name" value="5peptide_repeat"/>
</dbReference>
<organism evidence="5 6">
    <name type="scientific">Crocosphaera watsonii WH 8501</name>
    <dbReference type="NCBI Taxonomy" id="165597"/>
    <lineage>
        <taxon>Bacteria</taxon>
        <taxon>Bacillati</taxon>
        <taxon>Cyanobacteriota</taxon>
        <taxon>Cyanophyceae</taxon>
        <taxon>Oscillatoriophycideae</taxon>
        <taxon>Chroococcales</taxon>
        <taxon>Aphanothecaceae</taxon>
        <taxon>Crocosphaera</taxon>
    </lineage>
</organism>
<comment type="caution">
    <text evidence="5">The sequence shown here is derived from an EMBL/GenBank/DDBJ whole genome shotgun (WGS) entry which is preliminary data.</text>
</comment>
<proteinExistence type="predicted"/>
<dbReference type="InterPro" id="IPR011600">
    <property type="entry name" value="Pept_C14_caspase"/>
</dbReference>
<dbReference type="RefSeq" id="WP_007305744.1">
    <property type="nucleotide sequence ID" value="NZ_AADV02000022.1"/>
</dbReference>
<reference evidence="5" key="2">
    <citation type="submission" date="2005-06" db="EMBL/GenBank/DDBJ databases">
        <title>Sequencing of the draft genome and assembly of Crocosphaera watsonii WH 8501.</title>
        <authorList>
            <consortium name="US DOE Joint Genome Institute (JGI-PGF)"/>
            <person name="Copeland A."/>
            <person name="Lucas S."/>
            <person name="Lapidus A."/>
            <person name="Barry K."/>
            <person name="Detter C."/>
            <person name="Glavina T."/>
            <person name="Hammon N."/>
            <person name="Israni S."/>
            <person name="Pitluck S."/>
            <person name="Richardson P."/>
        </authorList>
    </citation>
    <scope>NUCLEOTIDE SEQUENCE [LARGE SCALE GENOMIC DNA]</scope>
    <source>
        <strain evidence="5">WH 8501</strain>
    </source>
</reference>
<evidence type="ECO:0000256" key="1">
    <source>
        <dbReference type="ARBA" id="ARBA00022737"/>
    </source>
</evidence>
<dbReference type="Gene3D" id="3.40.50.300">
    <property type="entry name" value="P-loop containing nucleotide triphosphate hydrolases"/>
    <property type="match status" value="1"/>
</dbReference>
<protein>
    <submittedName>
        <fullName evidence="5">Pentapeptide repeat</fullName>
    </submittedName>
</protein>
<dbReference type="GO" id="GO:0006508">
    <property type="term" value="P:proteolysis"/>
    <property type="evidence" value="ECO:0007669"/>
    <property type="project" value="InterPro"/>
</dbReference>
<dbReference type="AlphaFoldDB" id="Q4C340"/>
<dbReference type="EMBL" id="AADV02000022">
    <property type="protein sequence ID" value="EAM50583.1"/>
    <property type="molecule type" value="Genomic_DNA"/>
</dbReference>
<evidence type="ECO:0000259" key="3">
    <source>
        <dbReference type="Pfam" id="PF00656"/>
    </source>
</evidence>
<sequence>MSRDALIVGINNYQYEGLKYLSSPAEDAEAIASILEQHGQFNTIRRLPEAIKNLDSTTKSPYISQKGEVSLKQLKDSLVKLFKPETNQIPDTALFYFSGHGIRKTSGITEGFLCTSDVHPDREFNGLSLKWLRELLQESPIKKQIIWLDCCHSGEFLDFSEANPQEVGKGRDRCFIAASREFEEALLDINSKYSVLTKLILEGLEPDQYNEKSITTLSLSNYINEQIKQIKGNLQHPIFTNLGEPIPLTYGQKIAAENPETTETSDICPYKGLRYFELEDHHWFFGRETLTKTLLGKISQKNFLAVLGASGSGKSSVIRAGVLYQLKQGLTLQGSADWEIKIMVPGNQPMFTIAQQFLEPDLSRIQRSHQLETAESLLEKGSDGLKRLIETTDAPKVLLIIDQFEEIFAPDTDKAERERFIDCLLGAVEKCNGKLKVMIAMRADFFGKCVEETYSGLSQQIEENLVSVTPMKEKELLRAITKPAKLVNLPIEPLLIKEILKDIENSPGSLPLLQDALRELWKQRDHQGLTLANYTKLGRVAGSLNKRATDVYQSLTIAQQLTAKHIFLNLTQLGEGTEDTRRRFLKTDLVTENHDQASIDAMVQLLADEKLIVTDRTQQGDEVIDVAHEALIRHWELLQQWLDESRQQLQEQRKIESLAQEWRDRGYKNEYLLQGRWLKECRQKQQYLTLSTRASEFLEKSAKHQLMSRVQAVGLFFIIPLMGTYLGLREIQLNADTKLLENCPEKQEYCPGRREALQRLVKASKSLAYFDLDNANLYKANLTNANLYKANLEDAHLEDANLYKANLNNALLNNANLYKANLNNALLNNANLRYANLDNANLRYAKVTNANLTNANLHIANLTNANLEDANLEDANLTYAKLRYANLYNANLEDANLYNANITPRQIKSTCNWDQAFYNDYWDKEKREWIIDHEANKAYIEGLKQDKASDPKTPPDCSKWE</sequence>
<dbReference type="Proteomes" id="UP000003922">
    <property type="component" value="Unassembled WGS sequence"/>
</dbReference>
<dbReference type="PANTHER" id="PTHR47485">
    <property type="entry name" value="THYLAKOID LUMENAL 17.4 KDA PROTEIN, CHLOROPLASTIC"/>
    <property type="match status" value="1"/>
</dbReference>
<dbReference type="Pfam" id="PF00805">
    <property type="entry name" value="Pentapeptide"/>
    <property type="match status" value="3"/>
</dbReference>
<dbReference type="Pfam" id="PF20703">
    <property type="entry name" value="nSTAND1"/>
    <property type="match status" value="1"/>
</dbReference>
<evidence type="ECO:0000313" key="6">
    <source>
        <dbReference type="Proteomes" id="UP000003922"/>
    </source>
</evidence>
<reference evidence="5" key="3">
    <citation type="submission" date="2016-12" db="EMBL/GenBank/DDBJ databases">
        <title>Annotation of the draft genome assembly of Crocosphaera watsonii WH 8501.</title>
        <authorList>
            <consortium name="US DOE Joint Genome Institute (JGI-ORNL)"/>
            <person name="Larimer F."/>
            <person name="Land M."/>
        </authorList>
    </citation>
    <scope>NUCLEOTIDE SEQUENCE</scope>
    <source>
        <strain evidence="5">WH 8501</strain>
    </source>
</reference>
<dbReference type="InterPro" id="IPR049052">
    <property type="entry name" value="nSTAND1"/>
</dbReference>
<dbReference type="GO" id="GO:0004197">
    <property type="term" value="F:cysteine-type endopeptidase activity"/>
    <property type="evidence" value="ECO:0007669"/>
    <property type="project" value="InterPro"/>
</dbReference>
<feature type="domain" description="Novel STAND NTPase 1" evidence="4">
    <location>
        <begin position="269"/>
        <end position="668"/>
    </location>
</feature>
<name>Q4C340_CROWT</name>
<gene>
    <name evidence="5" type="ORF">CwatDRAFT_3539</name>
</gene>
<dbReference type="SUPFAM" id="SSF52129">
    <property type="entry name" value="Caspase-like"/>
    <property type="match status" value="1"/>
</dbReference>
<dbReference type="OrthoDB" id="414840at2"/>
<keyword evidence="6" id="KW-1185">Reference proteome</keyword>
<reference evidence="5" key="1">
    <citation type="submission" date="2004-02" db="EMBL/GenBank/DDBJ databases">
        <authorList>
            <consortium name="DOE Joint Genome Institute"/>
        </authorList>
    </citation>
    <scope>NUCLEOTIDE SEQUENCE [LARGE SCALE GENOMIC DNA]</scope>
    <source>
        <strain evidence="5">WH 8501</strain>
    </source>
</reference>
<dbReference type="SUPFAM" id="SSF52540">
    <property type="entry name" value="P-loop containing nucleoside triphosphate hydrolases"/>
    <property type="match status" value="1"/>
</dbReference>
<accession>Q4C340</accession>
<feature type="region of interest" description="Disordered" evidence="2">
    <location>
        <begin position="942"/>
        <end position="961"/>
    </location>
</feature>
<dbReference type="Gene3D" id="3.40.50.1460">
    <property type="match status" value="1"/>
</dbReference>
<dbReference type="SUPFAM" id="SSF141571">
    <property type="entry name" value="Pentapeptide repeat-like"/>
    <property type="match status" value="1"/>
</dbReference>
<dbReference type="Gene3D" id="2.160.20.80">
    <property type="entry name" value="E3 ubiquitin-protein ligase SopA"/>
    <property type="match status" value="1"/>
</dbReference>
<dbReference type="InterPro" id="IPR029030">
    <property type="entry name" value="Caspase-like_dom_sf"/>
</dbReference>